<reference evidence="5 6" key="1">
    <citation type="submission" date="2019-08" db="EMBL/GenBank/DDBJ databases">
        <title>A chromosome-level genome assembly, high-density linkage maps, and genome scans reveal the genomic architecture of hybrid incompatibilities underlying speciation via character displacement in darters (Percidae: Etheostominae).</title>
        <authorList>
            <person name="Moran R.L."/>
            <person name="Catchen J.M."/>
            <person name="Fuller R.C."/>
        </authorList>
    </citation>
    <scope>NUCLEOTIDE SEQUENCE [LARGE SCALE GENOMIC DNA]</scope>
    <source>
        <strain evidence="5">EspeVRDwgs_2016</strain>
        <tissue evidence="5">Muscle</tissue>
    </source>
</reference>
<proteinExistence type="predicted"/>
<dbReference type="Gene3D" id="2.60.40.3210">
    <property type="entry name" value="Zona pellucida, ZP-N domain"/>
    <property type="match status" value="2"/>
</dbReference>
<dbReference type="InterPro" id="IPR042235">
    <property type="entry name" value="ZP-C_dom"/>
</dbReference>
<evidence type="ECO:0000313" key="5">
    <source>
        <dbReference type="EMBL" id="KAA8587485.1"/>
    </source>
</evidence>
<dbReference type="EMBL" id="VOFY01000012">
    <property type="protein sequence ID" value="KAA8587485.1"/>
    <property type="molecule type" value="Genomic_DNA"/>
</dbReference>
<comment type="caution">
    <text evidence="5">The sequence shown here is derived from an EMBL/GenBank/DDBJ whole genome shotgun (WGS) entry which is preliminary data.</text>
</comment>
<dbReference type="Gene3D" id="2.60.40.4100">
    <property type="entry name" value="Zona pellucida, ZP-C domain"/>
    <property type="match status" value="2"/>
</dbReference>
<dbReference type="FunFam" id="2.60.40.4100:FF:000002">
    <property type="entry name" value="Zona pellucida sperm-binding protein 3"/>
    <property type="match status" value="2"/>
</dbReference>
<dbReference type="GO" id="GO:0031012">
    <property type="term" value="C:extracellular matrix"/>
    <property type="evidence" value="ECO:0007669"/>
    <property type="project" value="TreeGrafter"/>
</dbReference>
<feature type="domain" description="ZP" evidence="4">
    <location>
        <begin position="375"/>
        <end position="614"/>
    </location>
</feature>
<dbReference type="Pfam" id="PF00100">
    <property type="entry name" value="Zona_pellucida"/>
    <property type="match status" value="2"/>
</dbReference>
<dbReference type="GO" id="GO:0007339">
    <property type="term" value="P:binding of sperm to zona pellucida"/>
    <property type="evidence" value="ECO:0007669"/>
    <property type="project" value="TreeGrafter"/>
</dbReference>
<feature type="coiled-coil region" evidence="2">
    <location>
        <begin position="780"/>
        <end position="807"/>
    </location>
</feature>
<dbReference type="Proteomes" id="UP000327493">
    <property type="component" value="Chromosome 12"/>
</dbReference>
<dbReference type="PROSITE" id="PS51034">
    <property type="entry name" value="ZP_2"/>
    <property type="match status" value="2"/>
</dbReference>
<dbReference type="PANTHER" id="PTHR11576">
    <property type="entry name" value="ZONA PELLUCIDA SPERM-BINDING PROTEIN 3"/>
    <property type="match status" value="1"/>
</dbReference>
<organism evidence="5 6">
    <name type="scientific">Etheostoma spectabile</name>
    <name type="common">orangethroat darter</name>
    <dbReference type="NCBI Taxonomy" id="54343"/>
    <lineage>
        <taxon>Eukaryota</taxon>
        <taxon>Metazoa</taxon>
        <taxon>Chordata</taxon>
        <taxon>Craniata</taxon>
        <taxon>Vertebrata</taxon>
        <taxon>Euteleostomi</taxon>
        <taxon>Actinopterygii</taxon>
        <taxon>Neopterygii</taxon>
        <taxon>Teleostei</taxon>
        <taxon>Neoteleostei</taxon>
        <taxon>Acanthomorphata</taxon>
        <taxon>Eupercaria</taxon>
        <taxon>Perciformes</taxon>
        <taxon>Percoidei</taxon>
        <taxon>Percidae</taxon>
        <taxon>Etheostomatinae</taxon>
        <taxon>Etheostoma</taxon>
    </lineage>
</organism>
<dbReference type="GO" id="GO:2000344">
    <property type="term" value="P:positive regulation of acrosome reaction"/>
    <property type="evidence" value="ECO:0007669"/>
    <property type="project" value="TreeGrafter"/>
</dbReference>
<accession>A0A5J5D4M1</accession>
<dbReference type="InterPro" id="IPR055355">
    <property type="entry name" value="ZP-C"/>
</dbReference>
<evidence type="ECO:0000259" key="4">
    <source>
        <dbReference type="PROSITE" id="PS51034"/>
    </source>
</evidence>
<feature type="chain" id="PRO_5023875616" description="ZP domain-containing protein" evidence="3">
    <location>
        <begin position="21"/>
        <end position="959"/>
    </location>
</feature>
<evidence type="ECO:0000313" key="6">
    <source>
        <dbReference type="Proteomes" id="UP000327493"/>
    </source>
</evidence>
<keyword evidence="3" id="KW-0732">Signal</keyword>
<name>A0A5J5D4M1_9PERO</name>
<evidence type="ECO:0000256" key="3">
    <source>
        <dbReference type="SAM" id="SignalP"/>
    </source>
</evidence>
<dbReference type="PANTHER" id="PTHR11576:SF3">
    <property type="entry name" value="SI:CH211-14A17.6-RELATED"/>
    <property type="match status" value="1"/>
</dbReference>
<keyword evidence="1" id="KW-1015">Disulfide bond</keyword>
<feature type="signal peptide" evidence="3">
    <location>
        <begin position="1"/>
        <end position="20"/>
    </location>
</feature>
<evidence type="ECO:0000256" key="2">
    <source>
        <dbReference type="SAM" id="Coils"/>
    </source>
</evidence>
<keyword evidence="6" id="KW-1185">Reference proteome</keyword>
<gene>
    <name evidence="5" type="ORF">FQN60_016347</name>
</gene>
<evidence type="ECO:0000256" key="1">
    <source>
        <dbReference type="ARBA" id="ARBA00023157"/>
    </source>
</evidence>
<dbReference type="AlphaFoldDB" id="A0A5J5D4M1"/>
<feature type="non-terminal residue" evidence="5">
    <location>
        <position position="959"/>
    </location>
</feature>
<dbReference type="GO" id="GO:0035803">
    <property type="term" value="P:egg coat formation"/>
    <property type="evidence" value="ECO:0007669"/>
    <property type="project" value="TreeGrafter"/>
</dbReference>
<protein>
    <recommendedName>
        <fullName evidence="4">ZP domain-containing protein</fullName>
    </recommendedName>
</protein>
<dbReference type="GO" id="GO:0032190">
    <property type="term" value="F:acrosin binding"/>
    <property type="evidence" value="ECO:0007669"/>
    <property type="project" value="TreeGrafter"/>
</dbReference>
<dbReference type="InterPro" id="IPR001507">
    <property type="entry name" value="ZP_dom"/>
</dbReference>
<keyword evidence="2" id="KW-0175">Coiled coil</keyword>
<sequence>MAAQLYFSVIIVAVFATADATTDIKVVCEEDSVRITWRINVELVPYASRLFLGSCLPSKFNVLPNGDGEVHFNYQLVDCKFKRQMKGKRLIYQNELTFRPNKKSKPAAFVYPIECVYKSPGGWVPTFLHSGSSFSEGRGRLVFHMELLNEQLTSVAKTNVIPLGSFMPIWAAVEQKSHQPLLLLMEECVAATTPELQLDSPVYPIIGNKGCLLESMKTNSVFLPRYHSSALILSLQSFKFGLGKEVYIHCKLVAWDPEVFDESKKACQYVKENRRWELFDDPSKSSVCSCCDSSCTPRLKRDVEWESNGFSHNSVLGPLIIIDPSDSNAHDILEVSLTPAECQQQASVMMAFFCQFALLLSLSAAMSVSADIKLDCMPDFVRLVWTESKSQADLSLFRLGSCFPTSFSARDVVFNVAFNDCNFRRMVTGDQLMYTNDLTYISSDSRFLAYSHPVVCTFQRPDNWYPLIYEPVFNTYAFGDLVFHIGLMNDDFSGPATSTIFPLGSMIPIMASVAQRNHQPMLLFLEECVAADTLELQPESTVYPIITNKGCLVDSTISRSRFEPRKTSSELRLSLQAFRFALGEEVFIHCNLVAGEPNGLDDTKKACHYVKKHGWQLLDNSALSYICDCCDSSCKSRRTRSLASGGYCHVEMGKSTPRKSAQKGGNNPQELKWTGSTVISASQGEAQSLLCPAVVTYAVKHAFNLSGAVYVGPAAVICPSQMRLMKPQEKVFFKDPVKLLQSWLEHTSQIALFQRTQMERVTAHFKHKSVELERHLKEVTEQGYRQLSELKRENTDLKKQLSNLKRETADLKKPLSQRRVSPGQFHIDGTQRVSLPVAVTSPVTPRSRTMSYIGSAESQAWARDRAPHLSSITVSILLDPLSLFRAIVLFMNMFTRKKFCFNTSNCSLVFLGRPAGVRAGDVDVDEGVLETRHVVSEGLALDEGADFFDVPMLLKSGLL</sequence>
<feature type="domain" description="ZP" evidence="4">
    <location>
        <begin position="27"/>
        <end position="274"/>
    </location>
</feature>
<dbReference type="SMART" id="SM00241">
    <property type="entry name" value="ZP"/>
    <property type="match status" value="2"/>
</dbReference>